<dbReference type="CDD" id="cd15482">
    <property type="entry name" value="Sialidase_non-viral"/>
    <property type="match status" value="1"/>
</dbReference>
<evidence type="ECO:0000313" key="1">
    <source>
        <dbReference type="EMBL" id="GAJ15305.1"/>
    </source>
</evidence>
<dbReference type="AlphaFoldDB" id="X1VWA2"/>
<organism evidence="1">
    <name type="scientific">marine sediment metagenome</name>
    <dbReference type="NCBI Taxonomy" id="412755"/>
    <lineage>
        <taxon>unclassified sequences</taxon>
        <taxon>metagenomes</taxon>
        <taxon>ecological metagenomes</taxon>
    </lineage>
</organism>
<reference evidence="1" key="1">
    <citation type="journal article" date="2014" name="Front. Microbiol.">
        <title>High frequency of phylogenetically diverse reductive dehalogenase-homologous genes in deep subseafloor sedimentary metagenomes.</title>
        <authorList>
            <person name="Kawai M."/>
            <person name="Futagami T."/>
            <person name="Toyoda A."/>
            <person name="Takaki Y."/>
            <person name="Nishi S."/>
            <person name="Hori S."/>
            <person name="Arai W."/>
            <person name="Tsubouchi T."/>
            <person name="Morono Y."/>
            <person name="Uchiyama I."/>
            <person name="Ito T."/>
            <person name="Fujiyama A."/>
            <person name="Inagaki F."/>
            <person name="Takami H."/>
        </authorList>
    </citation>
    <scope>NUCLEOTIDE SEQUENCE</scope>
    <source>
        <strain evidence="1">Expedition CK06-06</strain>
    </source>
</reference>
<dbReference type="EMBL" id="BARW01026105">
    <property type="protein sequence ID" value="GAJ15305.1"/>
    <property type="molecule type" value="Genomic_DNA"/>
</dbReference>
<dbReference type="Gene3D" id="2.120.10.10">
    <property type="match status" value="1"/>
</dbReference>
<sequence length="244" mass="27119">MDKNHAEPKGYLAATQTPNGVIHLITSKQHYAFNLAWLTEGVPKDKLAWPPVPGVVIDHSPAKSRRYIGSPSMAILPNGQYVASHDFFGPATKENRTAIFGSEDAGKTWKKLTEFVGQFWSSLFTHKNALYIIGPDALYGKVVIRRSTDNGQTWSTPRDEKTGLLTAKGQYHCAPAPVVVHKGRIWRAMEERDPPTGWGANFCSFVMSAPVDADLLKAESWTSTNRIRFNQAWPGRAWLEGNIV</sequence>
<evidence type="ECO:0008006" key="2">
    <source>
        <dbReference type="Google" id="ProtNLM"/>
    </source>
</evidence>
<gene>
    <name evidence="1" type="ORF">S12H4_42629</name>
</gene>
<feature type="non-terminal residue" evidence="1">
    <location>
        <position position="244"/>
    </location>
</feature>
<protein>
    <recommendedName>
        <fullName evidence="2">Sialidase domain-containing protein</fullName>
    </recommendedName>
</protein>
<accession>X1VWA2</accession>
<name>X1VWA2_9ZZZZ</name>
<dbReference type="InterPro" id="IPR036278">
    <property type="entry name" value="Sialidase_sf"/>
</dbReference>
<proteinExistence type="predicted"/>
<dbReference type="SUPFAM" id="SSF50939">
    <property type="entry name" value="Sialidases"/>
    <property type="match status" value="1"/>
</dbReference>
<comment type="caution">
    <text evidence="1">The sequence shown here is derived from an EMBL/GenBank/DDBJ whole genome shotgun (WGS) entry which is preliminary data.</text>
</comment>